<dbReference type="Proteomes" id="UP000321085">
    <property type="component" value="Unassembled WGS sequence"/>
</dbReference>
<gene>
    <name evidence="1" type="ORF">MAE02_53850</name>
</gene>
<name>A0A512C0F1_9HYPH</name>
<dbReference type="EMBL" id="BJYU01000119">
    <property type="protein sequence ID" value="GEO17689.1"/>
    <property type="molecule type" value="Genomic_DNA"/>
</dbReference>
<protein>
    <submittedName>
        <fullName evidence="1">Uncharacterized protein</fullName>
    </submittedName>
</protein>
<evidence type="ECO:0000313" key="1">
    <source>
        <dbReference type="EMBL" id="GEO17689.1"/>
    </source>
</evidence>
<comment type="caution">
    <text evidence="1">The sequence shown here is derived from an EMBL/GenBank/DDBJ whole genome shotgun (WGS) entry which is preliminary data.</text>
</comment>
<evidence type="ECO:0000313" key="2">
    <source>
        <dbReference type="Proteomes" id="UP000321085"/>
    </source>
</evidence>
<keyword evidence="2" id="KW-1185">Reference proteome</keyword>
<proteinExistence type="predicted"/>
<dbReference type="AlphaFoldDB" id="A0A512C0F1"/>
<sequence>MPEADAPGQQRSIRPSLQGALSRFAEDSLYHMLQLHESHPANAW</sequence>
<organism evidence="1 2">
    <name type="scientific">Microvirga aerophila</name>
    <dbReference type="NCBI Taxonomy" id="670291"/>
    <lineage>
        <taxon>Bacteria</taxon>
        <taxon>Pseudomonadati</taxon>
        <taxon>Pseudomonadota</taxon>
        <taxon>Alphaproteobacteria</taxon>
        <taxon>Hyphomicrobiales</taxon>
        <taxon>Methylobacteriaceae</taxon>
        <taxon>Microvirga</taxon>
    </lineage>
</organism>
<accession>A0A512C0F1</accession>
<reference evidence="1 2" key="1">
    <citation type="submission" date="2019-07" db="EMBL/GenBank/DDBJ databases">
        <title>Whole genome shotgun sequence of Microvirga aerophila NBRC 106136.</title>
        <authorList>
            <person name="Hosoyama A."/>
            <person name="Uohara A."/>
            <person name="Ohji S."/>
            <person name="Ichikawa N."/>
        </authorList>
    </citation>
    <scope>NUCLEOTIDE SEQUENCE [LARGE SCALE GENOMIC DNA]</scope>
    <source>
        <strain evidence="1 2">NBRC 106136</strain>
    </source>
</reference>